<accession>A0A3P7K4S7</accession>
<dbReference type="Proteomes" id="UP000270094">
    <property type="component" value="Unassembled WGS sequence"/>
</dbReference>
<feature type="region of interest" description="Disordered" evidence="1">
    <location>
        <begin position="17"/>
        <end position="38"/>
    </location>
</feature>
<dbReference type="OrthoDB" id="10303569at2759"/>
<evidence type="ECO:0000256" key="1">
    <source>
        <dbReference type="SAM" id="MobiDB-lite"/>
    </source>
</evidence>
<dbReference type="AlphaFoldDB" id="A0A3P7K4S7"/>
<organism evidence="2 3">
    <name type="scientific">Strongylus vulgaris</name>
    <name type="common">Blood worm</name>
    <dbReference type="NCBI Taxonomy" id="40348"/>
    <lineage>
        <taxon>Eukaryota</taxon>
        <taxon>Metazoa</taxon>
        <taxon>Ecdysozoa</taxon>
        <taxon>Nematoda</taxon>
        <taxon>Chromadorea</taxon>
        <taxon>Rhabditida</taxon>
        <taxon>Rhabditina</taxon>
        <taxon>Rhabditomorpha</taxon>
        <taxon>Strongyloidea</taxon>
        <taxon>Strongylidae</taxon>
        <taxon>Strongylus</taxon>
    </lineage>
</organism>
<evidence type="ECO:0000313" key="3">
    <source>
        <dbReference type="Proteomes" id="UP000270094"/>
    </source>
</evidence>
<reference evidence="2 3" key="1">
    <citation type="submission" date="2018-11" db="EMBL/GenBank/DDBJ databases">
        <authorList>
            <consortium name="Pathogen Informatics"/>
        </authorList>
    </citation>
    <scope>NUCLEOTIDE SEQUENCE [LARGE SCALE GENOMIC DNA]</scope>
</reference>
<gene>
    <name evidence="2" type="ORF">SVUK_LOCUS1243</name>
</gene>
<evidence type="ECO:0000313" key="2">
    <source>
        <dbReference type="EMBL" id="VDM66245.1"/>
    </source>
</evidence>
<dbReference type="EMBL" id="UYYB01002389">
    <property type="protein sequence ID" value="VDM66245.1"/>
    <property type="molecule type" value="Genomic_DNA"/>
</dbReference>
<proteinExistence type="predicted"/>
<name>A0A3P7K4S7_STRVU</name>
<keyword evidence="3" id="KW-1185">Reference proteome</keyword>
<protein>
    <submittedName>
        <fullName evidence="2">Uncharacterized protein</fullName>
    </submittedName>
</protein>
<sequence length="111" mass="12612">MLDDTMYEIRDLRNSARSKKKYKYPSAPGKEEPGKGQVIEAGRFSTESVDQAEEELVQPNAENFMANIVDIEYVTHDMVRNLTSANDFPLPVAIEVKKILPFYLSFLKSVP</sequence>